<dbReference type="AlphaFoldDB" id="A0A409V6U5"/>
<evidence type="ECO:0000256" key="2">
    <source>
        <dbReference type="ARBA" id="ARBA00022670"/>
    </source>
</evidence>
<feature type="compositionally biased region" description="Polar residues" evidence="4">
    <location>
        <begin position="127"/>
        <end position="136"/>
    </location>
</feature>
<keyword evidence="2" id="KW-0645">Protease</keyword>
<feature type="region of interest" description="Disordered" evidence="4">
    <location>
        <begin position="127"/>
        <end position="194"/>
    </location>
</feature>
<gene>
    <name evidence="6" type="ORF">AM593_08956</name>
</gene>
<dbReference type="InterPro" id="IPR008580">
    <property type="entry name" value="PPPDE_dom"/>
</dbReference>
<proteinExistence type="inferred from homology"/>
<dbReference type="Proteomes" id="UP000266721">
    <property type="component" value="Unassembled WGS sequence"/>
</dbReference>
<dbReference type="GO" id="GO:0008233">
    <property type="term" value="F:peptidase activity"/>
    <property type="evidence" value="ECO:0007669"/>
    <property type="project" value="UniProtKB-KW"/>
</dbReference>
<evidence type="ECO:0000313" key="6">
    <source>
        <dbReference type="EMBL" id="OPL20552.1"/>
    </source>
</evidence>
<feature type="compositionally biased region" description="Polar residues" evidence="4">
    <location>
        <begin position="146"/>
        <end position="179"/>
    </location>
</feature>
<feature type="domain" description="PPPDE" evidence="5">
    <location>
        <begin position="6"/>
        <end position="194"/>
    </location>
</feature>
<feature type="non-terminal residue" evidence="6">
    <location>
        <position position="194"/>
    </location>
</feature>
<evidence type="ECO:0000256" key="4">
    <source>
        <dbReference type="SAM" id="MobiDB-lite"/>
    </source>
</evidence>
<protein>
    <recommendedName>
        <fullName evidence="5">PPPDE domain-containing protein</fullName>
    </recommendedName>
</protein>
<dbReference type="SMR" id="A0A409V6U5"/>
<evidence type="ECO:0000256" key="3">
    <source>
        <dbReference type="ARBA" id="ARBA00022801"/>
    </source>
</evidence>
<dbReference type="Gene3D" id="3.90.1720.30">
    <property type="entry name" value="PPPDE domains"/>
    <property type="match status" value="1"/>
</dbReference>
<evidence type="ECO:0000259" key="5">
    <source>
        <dbReference type="PROSITE" id="PS51858"/>
    </source>
</evidence>
<feature type="non-terminal residue" evidence="6">
    <location>
        <position position="1"/>
    </location>
</feature>
<dbReference type="PROSITE" id="PS51858">
    <property type="entry name" value="PPPDE"/>
    <property type="match status" value="1"/>
</dbReference>
<keyword evidence="3" id="KW-0378">Hydrolase</keyword>
<dbReference type="Pfam" id="PF05903">
    <property type="entry name" value="Peptidase_C97"/>
    <property type="match status" value="1"/>
</dbReference>
<dbReference type="SMART" id="SM01179">
    <property type="entry name" value="DUF862"/>
    <property type="match status" value="1"/>
</dbReference>
<keyword evidence="7" id="KW-1185">Reference proteome</keyword>
<evidence type="ECO:0000313" key="7">
    <source>
        <dbReference type="Proteomes" id="UP000266721"/>
    </source>
</evidence>
<dbReference type="PANTHER" id="PTHR12378:SF7">
    <property type="entry name" value="DESUMOYLATING ISOPEPTIDASE 1"/>
    <property type="match status" value="1"/>
</dbReference>
<dbReference type="GO" id="GO:0006508">
    <property type="term" value="P:proteolysis"/>
    <property type="evidence" value="ECO:0007669"/>
    <property type="project" value="UniProtKB-KW"/>
</dbReference>
<name>A0A409V6U5_MYTGA</name>
<dbReference type="PANTHER" id="PTHR12378">
    <property type="entry name" value="DESUMOYLATING ISOPEPTIDASE"/>
    <property type="match status" value="1"/>
</dbReference>
<sequence>MAEENWPVKVYIYDLSKGMARSLSQAFIGKQINGVWHTGIVAYGQEYYFGGMGGIESCRPGGTVLGQPDQIEHLGTTQIPKEMFHNYLLELGQSTFRPLGQMIKPLIDTMSVQPSGGHSVFSQQELNTMSSGSQKVEQAPVPPVQQGKSQQETVPEATAGNSLPGSANSSRSDTSNFDPSSEEETDMYEPFVYT</sequence>
<accession>A0A409V6U5</accession>
<dbReference type="InterPro" id="IPR042266">
    <property type="entry name" value="PPPDE_sf"/>
</dbReference>
<comment type="similarity">
    <text evidence="1">Belongs to the DeSI family.</text>
</comment>
<dbReference type="EMBL" id="KV605349">
    <property type="protein sequence ID" value="OPL20552.1"/>
    <property type="molecule type" value="Genomic_DNA"/>
</dbReference>
<dbReference type="GO" id="GO:0070646">
    <property type="term" value="P:protein modification by small protein removal"/>
    <property type="evidence" value="ECO:0007669"/>
    <property type="project" value="TreeGrafter"/>
</dbReference>
<organism evidence="6 7">
    <name type="scientific">Mytilus galloprovincialis</name>
    <name type="common">Mediterranean mussel</name>
    <dbReference type="NCBI Taxonomy" id="29158"/>
    <lineage>
        <taxon>Eukaryota</taxon>
        <taxon>Metazoa</taxon>
        <taxon>Spiralia</taxon>
        <taxon>Lophotrochozoa</taxon>
        <taxon>Mollusca</taxon>
        <taxon>Bivalvia</taxon>
        <taxon>Autobranchia</taxon>
        <taxon>Pteriomorphia</taxon>
        <taxon>Mytilida</taxon>
        <taxon>Mytiloidea</taxon>
        <taxon>Mytilidae</taxon>
        <taxon>Mytilinae</taxon>
        <taxon>Mytilus</taxon>
    </lineage>
</organism>
<evidence type="ECO:0000256" key="1">
    <source>
        <dbReference type="ARBA" id="ARBA00008140"/>
    </source>
</evidence>
<reference evidence="6 7" key="1">
    <citation type="journal article" date="2016" name="PLoS ONE">
        <title>A First Insight into the Genome of the Filter-Feeder Mussel Mytilus galloprovincialis.</title>
        <authorList>
            <person name="Murgarella M."/>
            <person name="Puiu D."/>
            <person name="Novoa B."/>
            <person name="Figueras A."/>
            <person name="Posada D."/>
            <person name="Canchaya C."/>
        </authorList>
    </citation>
    <scope>NUCLEOTIDE SEQUENCE [LARGE SCALE GENOMIC DNA]</scope>
    <source>
        <tissue evidence="6">Muscle</tissue>
    </source>
</reference>